<evidence type="ECO:0000256" key="3">
    <source>
        <dbReference type="ARBA" id="ARBA00022833"/>
    </source>
</evidence>
<dbReference type="InParanoid" id="A0A2T3BDB8"/>
<dbReference type="InterPro" id="IPR013154">
    <property type="entry name" value="ADH-like_N"/>
</dbReference>
<gene>
    <name evidence="7" type="ORF">M430DRAFT_14603</name>
</gene>
<evidence type="ECO:0000256" key="4">
    <source>
        <dbReference type="ARBA" id="ARBA00023002"/>
    </source>
</evidence>
<dbReference type="PROSITE" id="PS00059">
    <property type="entry name" value="ADH_ZINC"/>
    <property type="match status" value="1"/>
</dbReference>
<dbReference type="InterPro" id="IPR047109">
    <property type="entry name" value="CAD-like"/>
</dbReference>
<keyword evidence="4" id="KW-0560">Oxidoreductase</keyword>
<evidence type="ECO:0000313" key="8">
    <source>
        <dbReference type="Proteomes" id="UP000241818"/>
    </source>
</evidence>
<accession>A0A2T3BDB8</accession>
<dbReference type="InterPro" id="IPR020843">
    <property type="entry name" value="ER"/>
</dbReference>
<name>A0A2T3BDB8_AMORE</name>
<dbReference type="STRING" id="857342.A0A2T3BDB8"/>
<sequence>MVTFTVFKGSKDGKIVQSTTTRDMKDDEVLIKVTHSGLCSTDEHFRKVDMVLGHEGAGIVEDMGPAVKGFKKGDSVGWGYIHNTCNNCKQCLNGRETLCPERELFGDNDHDQGSFATHAIWKYDYIFKIDERIPRQFAAPLMCGGATVFNALRSFGTKSTDRVGIVGVGGLGHLAIQFAAKMGCDVVVFSGTDSKKEEALKLGASEFVATKGVKELKISKPVDHLFVTTSFKPDWNLYLSLVAPGGTIYPLTIAYGDLTVPYLPIIRAELSIQGALVAARQVHREMLEFAAQHKIYPIIEEFPMTVEGITESMKRLEEGKMRYRGVIVAP</sequence>
<dbReference type="GO" id="GO:0008270">
    <property type="term" value="F:zinc ion binding"/>
    <property type="evidence" value="ECO:0007669"/>
    <property type="project" value="InterPro"/>
</dbReference>
<keyword evidence="2 5" id="KW-0479">Metal-binding</keyword>
<evidence type="ECO:0000256" key="2">
    <source>
        <dbReference type="ARBA" id="ARBA00022723"/>
    </source>
</evidence>
<comment type="similarity">
    <text evidence="5">Belongs to the zinc-containing alcohol dehydrogenase family.</text>
</comment>
<dbReference type="AlphaFoldDB" id="A0A2T3BDB8"/>
<dbReference type="Pfam" id="PF00107">
    <property type="entry name" value="ADH_zinc_N"/>
    <property type="match status" value="1"/>
</dbReference>
<dbReference type="GO" id="GO:0016616">
    <property type="term" value="F:oxidoreductase activity, acting on the CH-OH group of donors, NAD or NADP as acceptor"/>
    <property type="evidence" value="ECO:0007669"/>
    <property type="project" value="InterPro"/>
</dbReference>
<dbReference type="InterPro" id="IPR036291">
    <property type="entry name" value="NAD(P)-bd_dom_sf"/>
</dbReference>
<evidence type="ECO:0000313" key="7">
    <source>
        <dbReference type="EMBL" id="PSS27328.1"/>
    </source>
</evidence>
<organism evidence="7 8">
    <name type="scientific">Amorphotheca resinae ATCC 22711</name>
    <dbReference type="NCBI Taxonomy" id="857342"/>
    <lineage>
        <taxon>Eukaryota</taxon>
        <taxon>Fungi</taxon>
        <taxon>Dikarya</taxon>
        <taxon>Ascomycota</taxon>
        <taxon>Pezizomycotina</taxon>
        <taxon>Leotiomycetes</taxon>
        <taxon>Helotiales</taxon>
        <taxon>Amorphothecaceae</taxon>
        <taxon>Amorphotheca</taxon>
    </lineage>
</organism>
<dbReference type="Pfam" id="PF08240">
    <property type="entry name" value="ADH_N"/>
    <property type="match status" value="1"/>
</dbReference>
<dbReference type="Gene3D" id="3.90.180.10">
    <property type="entry name" value="Medium-chain alcohol dehydrogenases, catalytic domain"/>
    <property type="match status" value="1"/>
</dbReference>
<comment type="cofactor">
    <cofactor evidence="1 5">
        <name>Zn(2+)</name>
        <dbReference type="ChEBI" id="CHEBI:29105"/>
    </cofactor>
</comment>
<dbReference type="SUPFAM" id="SSF50129">
    <property type="entry name" value="GroES-like"/>
    <property type="match status" value="1"/>
</dbReference>
<dbReference type="Gene3D" id="3.40.50.720">
    <property type="entry name" value="NAD(P)-binding Rossmann-like Domain"/>
    <property type="match status" value="1"/>
</dbReference>
<dbReference type="InterPro" id="IPR013149">
    <property type="entry name" value="ADH-like_C"/>
</dbReference>
<feature type="domain" description="Enoyl reductase (ER)" evidence="6">
    <location>
        <begin position="9"/>
        <end position="327"/>
    </location>
</feature>
<dbReference type="InterPro" id="IPR011032">
    <property type="entry name" value="GroES-like_sf"/>
</dbReference>
<evidence type="ECO:0000256" key="5">
    <source>
        <dbReference type="RuleBase" id="RU361277"/>
    </source>
</evidence>
<evidence type="ECO:0000259" key="6">
    <source>
        <dbReference type="SMART" id="SM00829"/>
    </source>
</evidence>
<proteinExistence type="inferred from homology"/>
<dbReference type="SMART" id="SM00829">
    <property type="entry name" value="PKS_ER"/>
    <property type="match status" value="1"/>
</dbReference>
<dbReference type="FunFam" id="3.40.50.720:FF:000022">
    <property type="entry name" value="Cinnamyl alcohol dehydrogenase"/>
    <property type="match status" value="1"/>
</dbReference>
<dbReference type="OrthoDB" id="1879366at2759"/>
<evidence type="ECO:0000256" key="1">
    <source>
        <dbReference type="ARBA" id="ARBA00001947"/>
    </source>
</evidence>
<keyword evidence="3 5" id="KW-0862">Zinc</keyword>
<dbReference type="SUPFAM" id="SSF51735">
    <property type="entry name" value="NAD(P)-binding Rossmann-fold domains"/>
    <property type="match status" value="1"/>
</dbReference>
<reference evidence="7 8" key="1">
    <citation type="journal article" date="2018" name="New Phytol.">
        <title>Comparative genomics and transcriptomics depict ericoid mycorrhizal fungi as versatile saprotrophs and plant mutualists.</title>
        <authorList>
            <person name="Martino E."/>
            <person name="Morin E."/>
            <person name="Grelet G.A."/>
            <person name="Kuo A."/>
            <person name="Kohler A."/>
            <person name="Daghino S."/>
            <person name="Barry K.W."/>
            <person name="Cichocki N."/>
            <person name="Clum A."/>
            <person name="Dockter R.B."/>
            <person name="Hainaut M."/>
            <person name="Kuo R.C."/>
            <person name="LaButti K."/>
            <person name="Lindahl B.D."/>
            <person name="Lindquist E.A."/>
            <person name="Lipzen A."/>
            <person name="Khouja H.R."/>
            <person name="Magnuson J."/>
            <person name="Murat C."/>
            <person name="Ohm R.A."/>
            <person name="Singer S.W."/>
            <person name="Spatafora J.W."/>
            <person name="Wang M."/>
            <person name="Veneault-Fourrey C."/>
            <person name="Henrissat B."/>
            <person name="Grigoriev I.V."/>
            <person name="Martin F.M."/>
            <person name="Perotto S."/>
        </authorList>
    </citation>
    <scope>NUCLEOTIDE SEQUENCE [LARGE SCALE GENOMIC DNA]</scope>
    <source>
        <strain evidence="7 8">ATCC 22711</strain>
    </source>
</reference>
<dbReference type="InterPro" id="IPR029752">
    <property type="entry name" value="D-isomer_DH_CS1"/>
</dbReference>
<dbReference type="RefSeq" id="XP_024724853.1">
    <property type="nucleotide sequence ID" value="XM_024862985.1"/>
</dbReference>
<dbReference type="PANTHER" id="PTHR42683">
    <property type="entry name" value="ALDEHYDE REDUCTASE"/>
    <property type="match status" value="1"/>
</dbReference>
<keyword evidence="8" id="KW-1185">Reference proteome</keyword>
<dbReference type="PROSITE" id="PS00065">
    <property type="entry name" value="D_2_HYDROXYACID_DH_1"/>
    <property type="match status" value="1"/>
</dbReference>
<dbReference type="InterPro" id="IPR002328">
    <property type="entry name" value="ADH_Zn_CS"/>
</dbReference>
<dbReference type="Proteomes" id="UP000241818">
    <property type="component" value="Unassembled WGS sequence"/>
</dbReference>
<dbReference type="GeneID" id="36571066"/>
<protein>
    <recommendedName>
        <fullName evidence="6">Enoyl reductase (ER) domain-containing protein</fullName>
    </recommendedName>
</protein>
<dbReference type="CDD" id="cd05283">
    <property type="entry name" value="CAD1"/>
    <property type="match status" value="1"/>
</dbReference>
<dbReference type="EMBL" id="KZ679006">
    <property type="protein sequence ID" value="PSS27328.1"/>
    <property type="molecule type" value="Genomic_DNA"/>
</dbReference>